<feature type="compositionally biased region" description="Polar residues" evidence="1">
    <location>
        <begin position="118"/>
        <end position="134"/>
    </location>
</feature>
<protein>
    <submittedName>
        <fullName evidence="4">Outer membrane protein with beta-barrel domain</fullName>
    </submittedName>
</protein>
<dbReference type="Pfam" id="PF13568">
    <property type="entry name" value="OMP_b-brl_2"/>
    <property type="match status" value="1"/>
</dbReference>
<feature type="region of interest" description="Disordered" evidence="1">
    <location>
        <begin position="75"/>
        <end position="148"/>
    </location>
</feature>
<feature type="compositionally biased region" description="Low complexity" evidence="1">
    <location>
        <begin position="135"/>
        <end position="148"/>
    </location>
</feature>
<gene>
    <name evidence="4" type="ORF">CLV45_0978</name>
</gene>
<proteinExistence type="predicted"/>
<feature type="compositionally biased region" description="Low complexity" evidence="1">
    <location>
        <begin position="197"/>
        <end position="220"/>
    </location>
</feature>
<dbReference type="RefSeq" id="WP_100335274.1">
    <property type="nucleotide sequence ID" value="NZ_PGFA01000001.1"/>
</dbReference>
<reference evidence="4 5" key="1">
    <citation type="submission" date="2017-11" db="EMBL/GenBank/DDBJ databases">
        <title>Genomic Encyclopedia of Archaeal and Bacterial Type Strains, Phase II (KMG-II): From Individual Species to Whole Genera.</title>
        <authorList>
            <person name="Goeker M."/>
        </authorList>
    </citation>
    <scope>NUCLEOTIDE SEQUENCE [LARGE SCALE GENOMIC DNA]</scope>
    <source>
        <strain evidence="4 5">DSM 11115</strain>
    </source>
</reference>
<keyword evidence="2" id="KW-1133">Transmembrane helix</keyword>
<feature type="domain" description="Outer membrane protein beta-barrel" evidence="3">
    <location>
        <begin position="389"/>
        <end position="532"/>
    </location>
</feature>
<comment type="caution">
    <text evidence="4">The sequence shown here is derived from an EMBL/GenBank/DDBJ whole genome shotgun (WGS) entry which is preliminary data.</text>
</comment>
<dbReference type="OrthoDB" id="863638at2"/>
<organism evidence="4 5">
    <name type="scientific">Hymenobacter chitinivorans DSM 11115</name>
    <dbReference type="NCBI Taxonomy" id="1121954"/>
    <lineage>
        <taxon>Bacteria</taxon>
        <taxon>Pseudomonadati</taxon>
        <taxon>Bacteroidota</taxon>
        <taxon>Cytophagia</taxon>
        <taxon>Cytophagales</taxon>
        <taxon>Hymenobacteraceae</taxon>
        <taxon>Hymenobacter</taxon>
    </lineage>
</organism>
<keyword evidence="2" id="KW-0812">Transmembrane</keyword>
<evidence type="ECO:0000313" key="4">
    <source>
        <dbReference type="EMBL" id="PJJ59559.1"/>
    </source>
</evidence>
<keyword evidence="2" id="KW-0472">Membrane</keyword>
<keyword evidence="5" id="KW-1185">Reference proteome</keyword>
<accession>A0A2M9BNN5</accession>
<evidence type="ECO:0000256" key="2">
    <source>
        <dbReference type="SAM" id="Phobius"/>
    </source>
</evidence>
<feature type="transmembrane region" description="Helical" evidence="2">
    <location>
        <begin position="46"/>
        <end position="67"/>
    </location>
</feature>
<feature type="compositionally biased region" description="Low complexity" evidence="1">
    <location>
        <begin position="233"/>
        <end position="245"/>
    </location>
</feature>
<dbReference type="AlphaFoldDB" id="A0A2M9BNN5"/>
<evidence type="ECO:0000256" key="1">
    <source>
        <dbReference type="SAM" id="MobiDB-lite"/>
    </source>
</evidence>
<dbReference type="Proteomes" id="UP000228535">
    <property type="component" value="Unassembled WGS sequence"/>
</dbReference>
<name>A0A2M9BNN5_9BACT</name>
<dbReference type="EMBL" id="PGFA01000001">
    <property type="protein sequence ID" value="PJJ59559.1"/>
    <property type="molecule type" value="Genomic_DNA"/>
</dbReference>
<dbReference type="InterPro" id="IPR025665">
    <property type="entry name" value="Beta-barrel_OMP_2"/>
</dbReference>
<sequence length="575" mass="60801">MTDHDSEQFYHDLRQKLQGYGSAPPETVWRGIREQVPVRKRRLRPVLWLLLVGALLVGITVGTRQWGPAVFGPGTSSPAPVAEAGQTSGRSAGATGSRAVGQPNGAAPAPAPAEPRASVTTQPDNGTGRGNSSWAKGKPAAPAAGAISSARNGPAAAAAKQAVLASVDTRGKRSARIGASRRSAESSAPAQPEEETTATAASATAAFESASATTTITATRRSSRRHARLSKQLLAATATRAAALPTRRRTSELARPASLDPSRTVAAGAGSRRLGLSRTTSGRPTSTTPALAAAELGSYPSLVRPESAAATRRARARQAKVSNAPLALLVVRPRVADTPEPEVEAVKRAPRRRPTRQEISLRNWSAQLLLGSGLTYRALGGSASQLERLERPDVGFSGQASATYSLSRQLAVSVGLGYSEYATSLNYQLQKTAPDSVTRTLVRKEFRDVYRFLTIPLQAQLTLAGNPRWRYGVQGGGTVALLADAKTTEGSACNCQQVQWSSSARTQPFNRTSVMLTGGAFASYQFALGQWFTIRPQGQIFLNSLSTAASGRAPRRPWSLGVQAGYSWDLDPRKH</sequence>
<evidence type="ECO:0000259" key="3">
    <source>
        <dbReference type="Pfam" id="PF13568"/>
    </source>
</evidence>
<feature type="compositionally biased region" description="Low complexity" evidence="1">
    <location>
        <begin position="176"/>
        <end position="190"/>
    </location>
</feature>
<feature type="compositionally biased region" description="Low complexity" evidence="1">
    <location>
        <begin position="277"/>
        <end position="287"/>
    </location>
</feature>
<evidence type="ECO:0000313" key="5">
    <source>
        <dbReference type="Proteomes" id="UP000228535"/>
    </source>
</evidence>
<feature type="region of interest" description="Disordered" evidence="1">
    <location>
        <begin position="166"/>
        <end position="287"/>
    </location>
</feature>